<dbReference type="Proteomes" id="UP000242814">
    <property type="component" value="Unassembled WGS sequence"/>
</dbReference>
<organism evidence="1 2">
    <name type="scientific">Paracoccidioides brasiliensis</name>
    <dbReference type="NCBI Taxonomy" id="121759"/>
    <lineage>
        <taxon>Eukaryota</taxon>
        <taxon>Fungi</taxon>
        <taxon>Dikarya</taxon>
        <taxon>Ascomycota</taxon>
        <taxon>Pezizomycotina</taxon>
        <taxon>Eurotiomycetes</taxon>
        <taxon>Eurotiomycetidae</taxon>
        <taxon>Onygenales</taxon>
        <taxon>Ajellomycetaceae</taxon>
        <taxon>Paracoccidioides</taxon>
    </lineage>
</organism>
<reference evidence="1 2" key="1">
    <citation type="submission" date="2016-06" db="EMBL/GenBank/DDBJ databases">
        <authorList>
            <person name="Kjaerup R.B."/>
            <person name="Dalgaard T.S."/>
            <person name="Juul-Madsen H.R."/>
        </authorList>
    </citation>
    <scope>NUCLEOTIDE SEQUENCE [LARGE SCALE GENOMIC DNA]</scope>
    <source>
        <strain evidence="1 2">Pb300</strain>
    </source>
</reference>
<dbReference type="Pfam" id="PF11917">
    <property type="entry name" value="DUF3435"/>
    <property type="match status" value="1"/>
</dbReference>
<dbReference type="VEuPathDB" id="FungiDB:PADG_04860"/>
<gene>
    <name evidence="1" type="ORF">ACO22_06510</name>
</gene>
<sequence length="349" mass="38606">MGNPSLQLGTIVKSGGAVRAKHRVCIYDLRTIPEVLFGGKLASPCNYLYKRVTGQKVDELVGEPVSEFILGPLTDEYSLNLSVECKPTLSVEDLLATAAADVDDRVRILPFLERLSRAAAFEAQMMPCVMEVTLMYMKGKRSKSQPYTQTRPLELGMSIAPHVATAAERDQVLGHSRADIFERYYISQKVKRDVESAYLGCPARESGHPCCGNDELDRGPKGGFLTSRRLHLATSKDAETCERLPRMLVFHVLLIQSVQRICGTSPNSKIMSLRFTGSIFELYRTASAVSGLLVKPNFILHFSFHHDIPSQAVRQGQLLHVYSPGIGSGHGEQGLNFWTGASRPALRRE</sequence>
<dbReference type="AlphaFoldDB" id="A0A1D2J784"/>
<proteinExistence type="predicted"/>
<comment type="caution">
    <text evidence="1">The sequence shown here is derived from an EMBL/GenBank/DDBJ whole genome shotgun (WGS) entry which is preliminary data.</text>
</comment>
<dbReference type="VEuPathDB" id="FungiDB:PABG_04468"/>
<evidence type="ECO:0000313" key="2">
    <source>
        <dbReference type="Proteomes" id="UP000242814"/>
    </source>
</evidence>
<protein>
    <submittedName>
        <fullName evidence="1">Uncharacterized protein</fullName>
    </submittedName>
</protein>
<evidence type="ECO:0000313" key="1">
    <source>
        <dbReference type="EMBL" id="ODH14827.1"/>
    </source>
</evidence>
<dbReference type="EMBL" id="LZYO01000356">
    <property type="protein sequence ID" value="ODH14827.1"/>
    <property type="molecule type" value="Genomic_DNA"/>
</dbReference>
<name>A0A1D2J784_PARBR</name>
<accession>A0A1D2J784</accession>
<dbReference type="InterPro" id="IPR021842">
    <property type="entry name" value="DUF3435"/>
</dbReference>